<organism evidence="4 5">
    <name type="scientific">Zea mays</name>
    <name type="common">Maize</name>
    <dbReference type="NCBI Taxonomy" id="4577"/>
    <lineage>
        <taxon>Eukaryota</taxon>
        <taxon>Viridiplantae</taxon>
        <taxon>Streptophyta</taxon>
        <taxon>Embryophyta</taxon>
        <taxon>Tracheophyta</taxon>
        <taxon>Spermatophyta</taxon>
        <taxon>Magnoliopsida</taxon>
        <taxon>Liliopsida</taxon>
        <taxon>Poales</taxon>
        <taxon>Poaceae</taxon>
        <taxon>PACMAD clade</taxon>
        <taxon>Panicoideae</taxon>
        <taxon>Andropogonodae</taxon>
        <taxon>Andropogoneae</taxon>
        <taxon>Tripsacinae</taxon>
        <taxon>Zea</taxon>
    </lineage>
</organism>
<comment type="similarity">
    <text evidence="1">Belongs to the inositol polyphosphate 5-phosphatase family.</text>
</comment>
<dbReference type="Proteomes" id="UP000251960">
    <property type="component" value="Chromosome 7"/>
</dbReference>
<evidence type="ECO:0000313" key="5">
    <source>
        <dbReference type="Proteomes" id="UP000251960"/>
    </source>
</evidence>
<dbReference type="SUPFAM" id="SSF56219">
    <property type="entry name" value="DNase I-like"/>
    <property type="match status" value="1"/>
</dbReference>
<dbReference type="ExpressionAtlas" id="A0A3L6E283">
    <property type="expression patterns" value="baseline and differential"/>
</dbReference>
<accession>A0A3L6E283</accession>
<dbReference type="SMART" id="SM00128">
    <property type="entry name" value="IPPc"/>
    <property type="match status" value="1"/>
</dbReference>
<feature type="domain" description="Inositol polyphosphate-related phosphatase" evidence="3">
    <location>
        <begin position="69"/>
        <end position="399"/>
    </location>
</feature>
<evidence type="ECO:0000256" key="1">
    <source>
        <dbReference type="ARBA" id="ARBA00010768"/>
    </source>
</evidence>
<evidence type="ECO:0000256" key="2">
    <source>
        <dbReference type="ARBA" id="ARBA00022801"/>
    </source>
</evidence>
<evidence type="ECO:0000313" key="4">
    <source>
        <dbReference type="EMBL" id="PWZ15002.1"/>
    </source>
</evidence>
<keyword evidence="2" id="KW-0378">Hydrolase</keyword>
<proteinExistence type="inferred from homology"/>
<reference evidence="4 5" key="1">
    <citation type="journal article" date="2018" name="Nat. Genet.">
        <title>Extensive intraspecific gene order and gene structural variations between Mo17 and other maize genomes.</title>
        <authorList>
            <person name="Sun S."/>
            <person name="Zhou Y."/>
            <person name="Chen J."/>
            <person name="Shi J."/>
            <person name="Zhao H."/>
            <person name="Zhao H."/>
            <person name="Song W."/>
            <person name="Zhang M."/>
            <person name="Cui Y."/>
            <person name="Dong X."/>
            <person name="Liu H."/>
            <person name="Ma X."/>
            <person name="Jiao Y."/>
            <person name="Wang B."/>
            <person name="Wei X."/>
            <person name="Stein J.C."/>
            <person name="Glaubitz J.C."/>
            <person name="Lu F."/>
            <person name="Yu G."/>
            <person name="Liang C."/>
            <person name="Fengler K."/>
            <person name="Li B."/>
            <person name="Rafalski A."/>
            <person name="Schnable P.S."/>
            <person name="Ware D.H."/>
            <person name="Buckler E.S."/>
            <person name="Lai J."/>
        </authorList>
    </citation>
    <scope>NUCLEOTIDE SEQUENCE [LARGE SCALE GENOMIC DNA]</scope>
    <source>
        <strain evidence="5">cv. Missouri 17</strain>
        <tissue evidence="4">Seedling</tissue>
    </source>
</reference>
<dbReference type="GO" id="GO:0004445">
    <property type="term" value="F:inositol-polyphosphate 5-phosphatase activity"/>
    <property type="evidence" value="ECO:0007669"/>
    <property type="project" value="InterPro"/>
</dbReference>
<comment type="caution">
    <text evidence="4">The sequence shown here is derived from an EMBL/GenBank/DDBJ whole genome shotgun (WGS) entry which is preliminary data.</text>
</comment>
<dbReference type="AlphaFoldDB" id="A0A3L6E283"/>
<dbReference type="EMBL" id="NCVQ01000008">
    <property type="protein sequence ID" value="PWZ15002.1"/>
    <property type="molecule type" value="Genomic_DNA"/>
</dbReference>
<protein>
    <submittedName>
        <fullName evidence="4">Type IV inositol polyphosphate 5-phosphatase 9</fullName>
    </submittedName>
</protein>
<sequence length="405" mass="45447">MHECSRSCMLLLNKEAMGENRKIARSRLVTNKLLHRRQHLHGHGSVISGVSETLGKRPYGHNKDTLVYSVFASTWNVGGVTPSDGLDLEDWLDTRANAYDIYVLGFQEIVPLNARNVLGPRKSRVSAKWNSLIGEALNRRCREEGGANSSAKDDEGSVEGSQGFRCIRSKQMVGIFTSVWARSSLRPLIRHLDASCIGSGIMGCLGNKGSVSIRFVLHDTSFCFVCCHLASGGKQGDVLLRNLDVADILARTRFPGLLAAQELPEKILDHDQVVLLGDLNYRISLEEAETRSLVRAKRWPVLLENDQLLFEFSRGRHFEGWQEGLITFSPTYKYQPNSDQYHWCFDSAGSDKKRAPAWCDRILWRGKGLKQVQYGTCSYRLSDHRPVRAVFHAECDALSEAVSHK</sequence>
<dbReference type="Gene3D" id="3.60.10.10">
    <property type="entry name" value="Endonuclease/exonuclease/phosphatase"/>
    <property type="match status" value="1"/>
</dbReference>
<dbReference type="InterPro" id="IPR036691">
    <property type="entry name" value="Endo/exonu/phosph_ase_sf"/>
</dbReference>
<dbReference type="InterPro" id="IPR045849">
    <property type="entry name" value="IP5P_plant"/>
</dbReference>
<evidence type="ECO:0000259" key="3">
    <source>
        <dbReference type="SMART" id="SM00128"/>
    </source>
</evidence>
<name>A0A3L6E283_MAIZE</name>
<dbReference type="PANTHER" id="PTHR45666">
    <property type="entry name" value="TYPE IV INOSITOL POLYPHOSPHATE 5-PHOSPHATASE 9"/>
    <property type="match status" value="1"/>
</dbReference>
<dbReference type="PANTHER" id="PTHR45666:SF24">
    <property type="entry name" value="OS09G0394600 PROTEIN"/>
    <property type="match status" value="1"/>
</dbReference>
<dbReference type="FunFam" id="3.60.10.10:FF:000053">
    <property type="entry name" value="Type IV inositol polyphosphate 5-phosphatase 9"/>
    <property type="match status" value="1"/>
</dbReference>
<dbReference type="Pfam" id="PF22669">
    <property type="entry name" value="Exo_endo_phos2"/>
    <property type="match status" value="1"/>
</dbReference>
<dbReference type="InterPro" id="IPR000300">
    <property type="entry name" value="IPPc"/>
</dbReference>
<gene>
    <name evidence="4" type="primary">IP5P9_3</name>
    <name evidence="4" type="ORF">Zm00014a_019482</name>
</gene>
<dbReference type="GO" id="GO:0046856">
    <property type="term" value="P:phosphatidylinositol dephosphorylation"/>
    <property type="evidence" value="ECO:0007669"/>
    <property type="project" value="InterPro"/>
</dbReference>